<feature type="region of interest" description="Disordered" evidence="1">
    <location>
        <begin position="44"/>
        <end position="97"/>
    </location>
</feature>
<sequence length="161" mass="18007">MSGVVLGARDSQTGKDRLCTDCLTHLKKYGELPQVQSIGTANSARGNAPYLFRPVQTESSDPSTGRMRTRFRTKERNARALPYCSSGAETPESEMDKKLCKSPASNVAFPGEKTKKKSKLELTTKGRKRNQVEMDNDEDKAITLFKRKRNDREDVSLACLF</sequence>
<dbReference type="EMBL" id="OD006360">
    <property type="protein sequence ID" value="CAD7412859.1"/>
    <property type="molecule type" value="Genomic_DNA"/>
</dbReference>
<organism evidence="2">
    <name type="scientific">Timema poppense</name>
    <name type="common">Walking stick</name>
    <dbReference type="NCBI Taxonomy" id="170557"/>
    <lineage>
        <taxon>Eukaryota</taxon>
        <taxon>Metazoa</taxon>
        <taxon>Ecdysozoa</taxon>
        <taxon>Arthropoda</taxon>
        <taxon>Hexapoda</taxon>
        <taxon>Insecta</taxon>
        <taxon>Pterygota</taxon>
        <taxon>Neoptera</taxon>
        <taxon>Polyneoptera</taxon>
        <taxon>Phasmatodea</taxon>
        <taxon>Timematodea</taxon>
        <taxon>Timematoidea</taxon>
        <taxon>Timematidae</taxon>
        <taxon>Timema</taxon>
    </lineage>
</organism>
<feature type="region of interest" description="Disordered" evidence="1">
    <location>
        <begin position="110"/>
        <end position="134"/>
    </location>
</feature>
<evidence type="ECO:0000256" key="1">
    <source>
        <dbReference type="SAM" id="MobiDB-lite"/>
    </source>
</evidence>
<dbReference type="AlphaFoldDB" id="A0A7R9DG42"/>
<protein>
    <submittedName>
        <fullName evidence="2">Uncharacterized protein</fullName>
    </submittedName>
</protein>
<evidence type="ECO:0000313" key="2">
    <source>
        <dbReference type="EMBL" id="CAD7412859.1"/>
    </source>
</evidence>
<accession>A0A7R9DG42</accession>
<gene>
    <name evidence="2" type="ORF">TPSB3V08_LOCUS8672</name>
</gene>
<name>A0A7R9DG42_TIMPO</name>
<proteinExistence type="predicted"/>
<reference evidence="2" key="1">
    <citation type="submission" date="2020-11" db="EMBL/GenBank/DDBJ databases">
        <authorList>
            <person name="Tran Van P."/>
        </authorList>
    </citation>
    <scope>NUCLEOTIDE SEQUENCE</scope>
</reference>